<name>I4H7W4_MICAE</name>
<reference evidence="1 2" key="1">
    <citation type="submission" date="2012-04" db="EMBL/GenBank/DDBJ databases">
        <authorList>
            <person name="Genoscope - CEA"/>
        </authorList>
    </citation>
    <scope>NUCLEOTIDE SEQUENCE [LARGE SCALE GENOMIC DNA]</scope>
    <source>
        <strain evidence="1 2">9807</strain>
    </source>
</reference>
<proteinExistence type="predicted"/>
<gene>
    <name evidence="1" type="ORF">MICAF_3590004</name>
</gene>
<dbReference type="HOGENOM" id="CLU_3170233_0_0_3"/>
<dbReference type="EMBL" id="CAIM01000289">
    <property type="protein sequence ID" value="CCI18138.1"/>
    <property type="molecule type" value="Genomic_DNA"/>
</dbReference>
<comment type="caution">
    <text evidence="1">The sequence shown here is derived from an EMBL/GenBank/DDBJ whole genome shotgun (WGS) entry which is preliminary data.</text>
</comment>
<dbReference type="AlphaFoldDB" id="I4H7W4"/>
<dbReference type="Proteomes" id="UP000003613">
    <property type="component" value="Unassembled WGS sequence"/>
</dbReference>
<protein>
    <submittedName>
        <fullName evidence="1">Uncharacterized protein</fullName>
    </submittedName>
</protein>
<organism evidence="1 2">
    <name type="scientific">Microcystis aeruginosa PCC 9807</name>
    <dbReference type="NCBI Taxonomy" id="1160283"/>
    <lineage>
        <taxon>Bacteria</taxon>
        <taxon>Bacillati</taxon>
        <taxon>Cyanobacteriota</taxon>
        <taxon>Cyanophyceae</taxon>
        <taxon>Oscillatoriophycideae</taxon>
        <taxon>Chroococcales</taxon>
        <taxon>Microcystaceae</taxon>
        <taxon>Microcystis</taxon>
    </lineage>
</organism>
<accession>I4H7W4</accession>
<evidence type="ECO:0000313" key="1">
    <source>
        <dbReference type="EMBL" id="CCI18138.1"/>
    </source>
</evidence>
<evidence type="ECO:0000313" key="2">
    <source>
        <dbReference type="Proteomes" id="UP000003613"/>
    </source>
</evidence>
<sequence>MRLVFQIYVQALFSFYDGEVNGIPTVMIGQNKRKAVLRYLVWFDRGA</sequence>